<evidence type="ECO:0000313" key="2">
    <source>
        <dbReference type="Proteomes" id="UP000076482"/>
    </source>
</evidence>
<proteinExistence type="predicted"/>
<reference evidence="1 2" key="1">
    <citation type="submission" date="2015-09" db="EMBL/GenBank/DDBJ databases">
        <title>Bacillus cereus food isolates.</title>
        <authorList>
            <person name="Boekhorst J."/>
        </authorList>
    </citation>
    <scope>NUCLEOTIDE SEQUENCE [LARGE SCALE GENOMIC DNA]</scope>
    <source>
        <strain evidence="1 2">B4088</strain>
    </source>
</reference>
<comment type="caution">
    <text evidence="1">The sequence shown here is derived from an EMBL/GenBank/DDBJ whole genome shotgun (WGS) entry which is preliminary data.</text>
</comment>
<sequence length="67" mass="7854">MSKLTFIDKGVQESLIIDGKEYRIDRLSTYGLLKFLAEKGFLNDLETIDFTAWEKSEEYTDWVEKNA</sequence>
<dbReference type="AlphaFoldDB" id="A0A162NW64"/>
<dbReference type="PATRIC" id="fig|1396.535.peg.5917"/>
<dbReference type="Proteomes" id="UP000076482">
    <property type="component" value="Unassembled WGS sequence"/>
</dbReference>
<protein>
    <submittedName>
        <fullName evidence="1">Uncharacterized protein</fullName>
    </submittedName>
</protein>
<name>A0A162NW64_BACCE</name>
<evidence type="ECO:0000313" key="1">
    <source>
        <dbReference type="EMBL" id="KZD55613.1"/>
    </source>
</evidence>
<dbReference type="RefSeq" id="WP_063262876.1">
    <property type="nucleotide sequence ID" value="NZ_LJKE01000104.1"/>
</dbReference>
<organism evidence="1 2">
    <name type="scientific">Bacillus cereus</name>
    <dbReference type="NCBI Taxonomy" id="1396"/>
    <lineage>
        <taxon>Bacteria</taxon>
        <taxon>Bacillati</taxon>
        <taxon>Bacillota</taxon>
        <taxon>Bacilli</taxon>
        <taxon>Bacillales</taxon>
        <taxon>Bacillaceae</taxon>
        <taxon>Bacillus</taxon>
        <taxon>Bacillus cereus group</taxon>
    </lineage>
</organism>
<dbReference type="EMBL" id="LJKE01000104">
    <property type="protein sequence ID" value="KZD55613.1"/>
    <property type="molecule type" value="Genomic_DNA"/>
</dbReference>
<gene>
    <name evidence="1" type="ORF">B4088_5358</name>
</gene>
<accession>A0A162NW64</accession>